<sequence>MSKRRTPSAEIFKAIITLEELENDLPLAEETDDRATKLISEKIHDLLAILRRKAEPSLSTYSSSSFNSNFIDFDTLDEKFHIVPGELLLSQPNHAERAAAESSAQGGEVYMSSGAMYRHLDMLENLVPKRNEAGARLWIDTIFFRVSAMLAPKGQMVLNVEHHVPPARIPVVPGQTRPSVNIGGAIDYVALTTEPHKHELFLRNSLFQFVKHQNTWNGLFVTQAKQEGVPLVHQIAQAVAEMYASATYPKYESEKSIIRGALTNGHEWIFSILYLNEDDDSQGGTYAESPTIKIQVSDDYPYHVLPPGPDVVAGILAYWMERSFVDLDENDWFCRSRKSG</sequence>
<accession>A0A9P7FYM8</accession>
<dbReference type="Proteomes" id="UP000775547">
    <property type="component" value="Unassembled WGS sequence"/>
</dbReference>
<reference evidence="1" key="2">
    <citation type="submission" date="2021-10" db="EMBL/GenBank/DDBJ databases">
        <title>Phylogenomics reveals ancestral predisposition of the termite-cultivated fungus Termitomyces towards a domesticated lifestyle.</title>
        <authorList>
            <person name="Auxier B."/>
            <person name="Grum-Grzhimaylo A."/>
            <person name="Cardenas M.E."/>
            <person name="Lodge J.D."/>
            <person name="Laessoe T."/>
            <person name="Pedersen O."/>
            <person name="Smith M.E."/>
            <person name="Kuyper T.W."/>
            <person name="Franco-Molano E.A."/>
            <person name="Baroni T.J."/>
            <person name="Aanen D.K."/>
        </authorList>
    </citation>
    <scope>NUCLEOTIDE SEQUENCE</scope>
    <source>
        <strain evidence="1">AP01</strain>
        <tissue evidence="1">Mycelium</tissue>
    </source>
</reference>
<proteinExistence type="predicted"/>
<gene>
    <name evidence="1" type="ORF">DXG03_006479</name>
</gene>
<dbReference type="AlphaFoldDB" id="A0A9P7FYM8"/>
<evidence type="ECO:0000313" key="1">
    <source>
        <dbReference type="EMBL" id="KAG5640967.1"/>
    </source>
</evidence>
<name>A0A9P7FYM8_9AGAR</name>
<keyword evidence="2" id="KW-1185">Reference proteome</keyword>
<dbReference type="EMBL" id="JABCKV010000428">
    <property type="protein sequence ID" value="KAG5640967.1"/>
    <property type="molecule type" value="Genomic_DNA"/>
</dbReference>
<comment type="caution">
    <text evidence="1">The sequence shown here is derived from an EMBL/GenBank/DDBJ whole genome shotgun (WGS) entry which is preliminary data.</text>
</comment>
<reference evidence="1" key="1">
    <citation type="submission" date="2020-07" db="EMBL/GenBank/DDBJ databases">
        <authorList>
            <person name="Nieuwenhuis M."/>
            <person name="Van De Peppel L.J.J."/>
        </authorList>
    </citation>
    <scope>NUCLEOTIDE SEQUENCE</scope>
    <source>
        <strain evidence="1">AP01</strain>
        <tissue evidence="1">Mycelium</tissue>
    </source>
</reference>
<dbReference type="OrthoDB" id="2720314at2759"/>
<evidence type="ECO:0000313" key="2">
    <source>
        <dbReference type="Proteomes" id="UP000775547"/>
    </source>
</evidence>
<protein>
    <submittedName>
        <fullName evidence="1">Uncharacterized protein</fullName>
    </submittedName>
</protein>
<organism evidence="1 2">
    <name type="scientific">Asterophora parasitica</name>
    <dbReference type="NCBI Taxonomy" id="117018"/>
    <lineage>
        <taxon>Eukaryota</taxon>
        <taxon>Fungi</taxon>
        <taxon>Dikarya</taxon>
        <taxon>Basidiomycota</taxon>
        <taxon>Agaricomycotina</taxon>
        <taxon>Agaricomycetes</taxon>
        <taxon>Agaricomycetidae</taxon>
        <taxon>Agaricales</taxon>
        <taxon>Tricholomatineae</taxon>
        <taxon>Lyophyllaceae</taxon>
        <taxon>Asterophora</taxon>
    </lineage>
</organism>